<comment type="caution">
    <text evidence="3">The sequence shown here is derived from an EMBL/GenBank/DDBJ whole genome shotgun (WGS) entry which is preliminary data.</text>
</comment>
<dbReference type="RefSeq" id="WP_090585229.1">
    <property type="nucleotide sequence ID" value="NZ_CP104302.1"/>
</dbReference>
<evidence type="ECO:0000256" key="2">
    <source>
        <dbReference type="SAM" id="SignalP"/>
    </source>
</evidence>
<keyword evidence="4" id="KW-1185">Reference proteome</keyword>
<organism evidence="3 4">
    <name type="scientific">Mycolicibacterium brumae</name>
    <dbReference type="NCBI Taxonomy" id="85968"/>
    <lineage>
        <taxon>Bacteria</taxon>
        <taxon>Bacillati</taxon>
        <taxon>Actinomycetota</taxon>
        <taxon>Actinomycetes</taxon>
        <taxon>Mycobacteriales</taxon>
        <taxon>Mycobacteriaceae</taxon>
        <taxon>Mycolicibacterium</taxon>
    </lineage>
</organism>
<evidence type="ECO:0000256" key="1">
    <source>
        <dbReference type="SAM" id="MobiDB-lite"/>
    </source>
</evidence>
<gene>
    <name evidence="3" type="ORF">CQY22_017545</name>
</gene>
<dbReference type="OrthoDB" id="4710763at2"/>
<evidence type="ECO:0000313" key="4">
    <source>
        <dbReference type="Proteomes" id="UP000230551"/>
    </source>
</evidence>
<evidence type="ECO:0000313" key="3">
    <source>
        <dbReference type="EMBL" id="PIB73238.1"/>
    </source>
</evidence>
<feature type="chain" id="PRO_5013747625" evidence="2">
    <location>
        <begin position="31"/>
        <end position="273"/>
    </location>
</feature>
<dbReference type="AlphaFoldDB" id="A0A2G5P4B4"/>
<feature type="region of interest" description="Disordered" evidence="1">
    <location>
        <begin position="145"/>
        <end position="164"/>
    </location>
</feature>
<dbReference type="Proteomes" id="UP000230551">
    <property type="component" value="Unassembled WGS sequence"/>
</dbReference>
<sequence length="273" mass="28835">MRTRPILPLCGAVLIGLATALTSAAGPALAAPEDAPTCAAHAAAFDKVLKDIDEHNAKPNVFTPSQRAEFDAYNAAAAELNTRMTTVRNKRAACESAVQSLGGAPVAMPEGFTAVSTAAKNSGSPLPQSAVDTFVSEFTELAGPEDWNDQSLQGKKRPESGAKDIAMTSGNITEYSDGTPAVSATEIVPVAEVIALPRFFELTPVNQWALLMSRTNHQWMSNQAALGFASPSVAAIVRLDDQWKRLQLSLAKTTKETLTAAVETLIQSQDLPS</sequence>
<dbReference type="EMBL" id="PDCN02000036">
    <property type="protein sequence ID" value="PIB73238.1"/>
    <property type="molecule type" value="Genomic_DNA"/>
</dbReference>
<keyword evidence="2" id="KW-0732">Signal</keyword>
<feature type="signal peptide" evidence="2">
    <location>
        <begin position="1"/>
        <end position="30"/>
    </location>
</feature>
<accession>A0A2G5P4B4</accession>
<reference evidence="3 4" key="1">
    <citation type="journal article" date="2017" name="Infect. Genet. Evol.">
        <title>The new phylogeny of the genus Mycobacterium: The old and the news.</title>
        <authorList>
            <person name="Tortoli E."/>
            <person name="Fedrizzi T."/>
            <person name="Meehan C.J."/>
            <person name="Trovato A."/>
            <person name="Grottola A."/>
            <person name="Giacobazzi E."/>
            <person name="Serpini G.F."/>
            <person name="Tagliazucchi S."/>
            <person name="Fabio A."/>
            <person name="Bettua C."/>
            <person name="Bertorelli R."/>
            <person name="Frascaro F."/>
            <person name="De Sanctis V."/>
            <person name="Pecorari M."/>
            <person name="Jousson O."/>
            <person name="Segata N."/>
            <person name="Cirillo D.M."/>
        </authorList>
    </citation>
    <scope>NUCLEOTIDE SEQUENCE [LARGE SCALE GENOMIC DNA]</scope>
    <source>
        <strain evidence="3 4">CIP1034565</strain>
    </source>
</reference>
<protein>
    <submittedName>
        <fullName evidence="3">Uncharacterized protein</fullName>
    </submittedName>
</protein>
<dbReference type="STRING" id="85968.GCA_900073015_00322"/>
<name>A0A2G5P4B4_9MYCO</name>
<proteinExistence type="predicted"/>